<sequence>MDSEISTKMKRKTSLFRHSEQSKVSNLYRACQTGNIYLVQNILSSTSYTDINRLEPNGSTSLHAAAFFGHADIVQFLLQYGVMRDQQNGDGLTAREVASKDEIRQLFHRSLSSERFRSDTIDDAPHLFTTTIDGQSQAEDNHDQTPSGWVYADRNQLEARILETSMHITKTMATSPILQPLLKHVMRNNDYTGSVYDKDTAVKELQCLIDEYITPSHSEYKKACELVSKYNKTDNVEHLLRLYSLETPFYKILGRSAKNDCLAIPVLYKLNSLRKRAFQGRSFRGLTMTQENLQRYKWALQHKGSILSVNILCSTSIDENVARYFIGRSSLDKISVLMVFNFRKKCDTAIQLFSSSDNLPGISDFEDEHEVLVLPLTIFHVTSIDIDKTNGNISQSLGLNALFLTLGAAGHSIPMFELAKAMKNHNVTFITEAFAQAYINTENENYSNRSSFRLIFTNDSTDAIMEENKIEQEIIEYFMNHSVFDGAFHIMPAVGRITNALMHKAIHALMSDRLPPTLYPPSYPDHLTKYLGGFIDESSVVYVDNDLHRWIKIKPKNSILYVAFGNTGIVRFDRMKNLIYGLAEFLLQTDSASVILALRGRNYDNYQAVFNELENAEYRRVMMDDQRVKIEHRFVQQKWILQQNSINIFLSHCGMGSSVEGLYFQKPIVCLPIHTDQFANSIAIQNSGVGQSLFEPSFSLVESLLKPQDYHDYTFSASSVTKKVLTMWMNTSYEQAARLMSLEMKHAGGVKRAVEEIELLVNLNGDLNRYASFHSTLPFYQRYMQDLMLVFIVLIVMIVLYCFVKCCKRSRKQKKD</sequence>
<dbReference type="CDD" id="cd03784">
    <property type="entry name" value="GT1_Gtf-like"/>
    <property type="match status" value="1"/>
</dbReference>
<dbReference type="SMART" id="SM00248">
    <property type="entry name" value="ANK"/>
    <property type="match status" value="2"/>
</dbReference>
<dbReference type="PROSITE" id="PS50297">
    <property type="entry name" value="ANK_REP_REGION"/>
    <property type="match status" value="1"/>
</dbReference>
<organism evidence="4 5">
    <name type="scientific">Rotaria magnacalcarata</name>
    <dbReference type="NCBI Taxonomy" id="392030"/>
    <lineage>
        <taxon>Eukaryota</taxon>
        <taxon>Metazoa</taxon>
        <taxon>Spiralia</taxon>
        <taxon>Gnathifera</taxon>
        <taxon>Rotifera</taxon>
        <taxon>Eurotatoria</taxon>
        <taxon>Bdelloidea</taxon>
        <taxon>Philodinida</taxon>
        <taxon>Philodinidae</taxon>
        <taxon>Rotaria</taxon>
    </lineage>
</organism>
<dbReference type="EMBL" id="CAJNOV010010590">
    <property type="protein sequence ID" value="CAF1412723.1"/>
    <property type="molecule type" value="Genomic_DNA"/>
</dbReference>
<reference evidence="4" key="1">
    <citation type="submission" date="2021-02" db="EMBL/GenBank/DDBJ databases">
        <authorList>
            <person name="Nowell W R."/>
        </authorList>
    </citation>
    <scope>NUCLEOTIDE SEQUENCE</scope>
</reference>
<name>A0A815M099_9BILA</name>
<dbReference type="PANTHER" id="PTHR48049">
    <property type="entry name" value="GLYCOSYLTRANSFERASE"/>
    <property type="match status" value="1"/>
</dbReference>
<keyword evidence="1" id="KW-0808">Transferase</keyword>
<proteinExistence type="predicted"/>
<dbReference type="AlphaFoldDB" id="A0A815M099"/>
<dbReference type="Gene3D" id="3.40.50.2000">
    <property type="entry name" value="Glycogen Phosphorylase B"/>
    <property type="match status" value="2"/>
</dbReference>
<dbReference type="GO" id="GO:0035251">
    <property type="term" value="F:UDP-glucosyltransferase activity"/>
    <property type="evidence" value="ECO:0007669"/>
    <property type="project" value="InterPro"/>
</dbReference>
<dbReference type="Proteomes" id="UP000663855">
    <property type="component" value="Unassembled WGS sequence"/>
</dbReference>
<dbReference type="InterPro" id="IPR036770">
    <property type="entry name" value="Ankyrin_rpt-contain_sf"/>
</dbReference>
<keyword evidence="2" id="KW-0040">ANK repeat</keyword>
<feature type="transmembrane region" description="Helical" evidence="3">
    <location>
        <begin position="787"/>
        <end position="804"/>
    </location>
</feature>
<evidence type="ECO:0000313" key="5">
    <source>
        <dbReference type="Proteomes" id="UP000663855"/>
    </source>
</evidence>
<dbReference type="PANTHER" id="PTHR48049:SF132">
    <property type="entry name" value="GLYCOSYLTRANSFERASE"/>
    <property type="match status" value="1"/>
</dbReference>
<protein>
    <submittedName>
        <fullName evidence="4">Uncharacterized protein</fullName>
    </submittedName>
</protein>
<evidence type="ECO:0000256" key="3">
    <source>
        <dbReference type="SAM" id="Phobius"/>
    </source>
</evidence>
<comment type="caution">
    <text evidence="4">The sequence shown here is derived from an EMBL/GenBank/DDBJ whole genome shotgun (WGS) entry which is preliminary data.</text>
</comment>
<evidence type="ECO:0000313" key="4">
    <source>
        <dbReference type="EMBL" id="CAF1412723.1"/>
    </source>
</evidence>
<dbReference type="InterPro" id="IPR002110">
    <property type="entry name" value="Ankyrin_rpt"/>
</dbReference>
<keyword evidence="3" id="KW-0472">Membrane</keyword>
<dbReference type="InterPro" id="IPR002213">
    <property type="entry name" value="UDP_glucos_trans"/>
</dbReference>
<dbReference type="SUPFAM" id="SSF48403">
    <property type="entry name" value="Ankyrin repeat"/>
    <property type="match status" value="1"/>
</dbReference>
<feature type="repeat" description="ANK" evidence="2">
    <location>
        <begin position="57"/>
        <end position="89"/>
    </location>
</feature>
<keyword evidence="3" id="KW-0812">Transmembrane</keyword>
<dbReference type="Gene3D" id="3.90.176.10">
    <property type="entry name" value="Toxin ADP-ribosyltransferase, Chain A, domain 1"/>
    <property type="match status" value="1"/>
</dbReference>
<dbReference type="Gene3D" id="1.25.40.20">
    <property type="entry name" value="Ankyrin repeat-containing domain"/>
    <property type="match status" value="1"/>
</dbReference>
<keyword evidence="3" id="KW-1133">Transmembrane helix</keyword>
<evidence type="ECO:0000256" key="2">
    <source>
        <dbReference type="PROSITE-ProRule" id="PRU00023"/>
    </source>
</evidence>
<evidence type="ECO:0000256" key="1">
    <source>
        <dbReference type="ARBA" id="ARBA00022679"/>
    </source>
</evidence>
<dbReference type="SUPFAM" id="SSF53756">
    <property type="entry name" value="UDP-Glycosyltransferase/glycogen phosphorylase"/>
    <property type="match status" value="1"/>
</dbReference>
<dbReference type="Pfam" id="PF12796">
    <property type="entry name" value="Ank_2"/>
    <property type="match status" value="1"/>
</dbReference>
<dbReference type="PROSITE" id="PS50088">
    <property type="entry name" value="ANK_REPEAT"/>
    <property type="match status" value="1"/>
</dbReference>
<accession>A0A815M099</accession>
<gene>
    <name evidence="4" type="ORF">CJN711_LOCUS22590</name>
</gene>
<dbReference type="InterPro" id="IPR050481">
    <property type="entry name" value="UDP-glycosyltransf_plant"/>
</dbReference>